<evidence type="ECO:0000256" key="1">
    <source>
        <dbReference type="SAM" id="Coils"/>
    </source>
</evidence>
<proteinExistence type="predicted"/>
<accession>A0A0N8GFD9</accession>
<reference evidence="3 4" key="1">
    <citation type="submission" date="2015-09" db="EMBL/GenBank/DDBJ databases">
        <authorList>
            <consortium name="Swine Surveillance"/>
        </authorList>
    </citation>
    <scope>NUCLEOTIDE SEQUENCE [LARGE SCALE GENOMIC DNA]</scope>
    <source>
        <strain evidence="3 4">16</strain>
    </source>
</reference>
<keyword evidence="2" id="KW-0812">Transmembrane</keyword>
<dbReference type="EMBL" id="LJYW01000001">
    <property type="protein sequence ID" value="KPL54049.1"/>
    <property type="molecule type" value="Genomic_DNA"/>
</dbReference>
<name>A0A0N8GFD9_9HYPH</name>
<dbReference type="Proteomes" id="UP000048984">
    <property type="component" value="Unassembled WGS sequence"/>
</dbReference>
<protein>
    <recommendedName>
        <fullName evidence="5">DUF4337 domain-containing protein</fullName>
    </recommendedName>
</protein>
<gene>
    <name evidence="3" type="ORF">ABB55_19050</name>
</gene>
<organism evidence="3 4">
    <name type="scientific">Prosthecodimorpha hirschii</name>
    <dbReference type="NCBI Taxonomy" id="665126"/>
    <lineage>
        <taxon>Bacteria</taxon>
        <taxon>Pseudomonadati</taxon>
        <taxon>Pseudomonadota</taxon>
        <taxon>Alphaproteobacteria</taxon>
        <taxon>Hyphomicrobiales</taxon>
        <taxon>Ancalomicrobiaceae</taxon>
        <taxon>Prosthecodimorpha</taxon>
    </lineage>
</organism>
<evidence type="ECO:0000256" key="2">
    <source>
        <dbReference type="SAM" id="Phobius"/>
    </source>
</evidence>
<reference evidence="3 4" key="2">
    <citation type="submission" date="2015-10" db="EMBL/GenBank/DDBJ databases">
        <title>Draft Genome Sequence of Prosthecomicrobium hirschii ATCC 27832.</title>
        <authorList>
            <person name="Daniel J."/>
            <person name="Givan S.A."/>
            <person name="Brun Y.V."/>
            <person name="Brown P.J."/>
        </authorList>
    </citation>
    <scope>NUCLEOTIDE SEQUENCE [LARGE SCALE GENOMIC DNA]</scope>
    <source>
        <strain evidence="3 4">16</strain>
    </source>
</reference>
<keyword evidence="2" id="KW-0472">Membrane</keyword>
<dbReference type="InterPro" id="IPR025570">
    <property type="entry name" value="DUF4337"/>
</dbReference>
<keyword evidence="1" id="KW-0175">Coiled coil</keyword>
<evidence type="ECO:0000313" key="3">
    <source>
        <dbReference type="EMBL" id="KPL54049.1"/>
    </source>
</evidence>
<dbReference type="Pfam" id="PF14235">
    <property type="entry name" value="DUF4337"/>
    <property type="match status" value="1"/>
</dbReference>
<feature type="transmembrane region" description="Helical" evidence="2">
    <location>
        <begin position="164"/>
        <end position="182"/>
    </location>
</feature>
<dbReference type="RefSeq" id="WP_054360214.1">
    <property type="nucleotide sequence ID" value="NZ_JAPCYQ010000001.1"/>
</dbReference>
<evidence type="ECO:0008006" key="5">
    <source>
        <dbReference type="Google" id="ProtNLM"/>
    </source>
</evidence>
<feature type="coiled-coil region" evidence="1">
    <location>
        <begin position="94"/>
        <end position="128"/>
    </location>
</feature>
<evidence type="ECO:0000313" key="4">
    <source>
        <dbReference type="Proteomes" id="UP000048984"/>
    </source>
</evidence>
<dbReference type="AlphaFoldDB" id="A0A0N8GFD9"/>
<keyword evidence="4" id="KW-1185">Reference proteome</keyword>
<feature type="transmembrane region" description="Helical" evidence="2">
    <location>
        <begin position="18"/>
        <end position="35"/>
    </location>
</feature>
<comment type="caution">
    <text evidence="3">The sequence shown here is derived from an EMBL/GenBank/DDBJ whole genome shotgun (WGS) entry which is preliminary data.</text>
</comment>
<sequence length="192" mass="21239">MTDAAAHRPESQESRDHFNNMIAIAVALISAFMAVSKVKDDNIVQAMQKAQSEVLDNWNVYQARQQRRVLGEYMLSQTKAVTPEPYPERVAKALAEWQKAVDDSKTRADQAAAKAKAAQEAYDSLNDRDDLFDLSDAMLSVSLALFAITALIRIRWLFGLATGLGLLGMFFGSAGFGGWTQFHPNWLVALLS</sequence>
<keyword evidence="2" id="KW-1133">Transmembrane helix</keyword>